<comment type="similarity">
    <text evidence="3">Belongs to the GRAS family.</text>
</comment>
<sequence>ETCMNMHTSLILPFQGMEVDNHLSLLNLIVAYAEVMDRNQEITGLSEVIGRSIIKKVNPFGGPTERVLYMFQHHNKKSNYNYLKEESFKNFYPAFKAFYQIFPYGKFAHFVANSAIMESLPSDAEIIHLIDFDIGEGVQWASFIEAIKHRCTEVRVTSIKFDEKDESSPFRFEDTKRRLHDHAWSYGLNAIVEEVRFQDLEIFTNNIEKGDYGRKSLYVFNCHVALPHMGRVRSKKHVFKFLRVAENFLHQVTCWGSTTSKGIITYGNGDVFYDKTTTLMSYSTFLDANIAHYQALLESMEFDFPKHLGEARRALECLFVGPSVSSIVRDRKWEEIRQCGEIEFGLGLDGLELSEASVDEAKEVVKEGVSLYGVRIESGKKNEMVIEWNGISIVRVCCWKS</sequence>
<dbReference type="GO" id="GO:0006355">
    <property type="term" value="P:regulation of DNA-templated transcription"/>
    <property type="evidence" value="ECO:0000318"/>
    <property type="project" value="GO_Central"/>
</dbReference>
<dbReference type="Proteomes" id="UP000030748">
    <property type="component" value="Unassembled WGS sequence"/>
</dbReference>
<dbReference type="AlphaFoldDB" id="A0A022RPN5"/>
<evidence type="ECO:0000313" key="5">
    <source>
        <dbReference type="Proteomes" id="UP000030748"/>
    </source>
</evidence>
<organism evidence="4 5">
    <name type="scientific">Erythranthe guttata</name>
    <name type="common">Yellow monkey flower</name>
    <name type="synonym">Mimulus guttatus</name>
    <dbReference type="NCBI Taxonomy" id="4155"/>
    <lineage>
        <taxon>Eukaryota</taxon>
        <taxon>Viridiplantae</taxon>
        <taxon>Streptophyta</taxon>
        <taxon>Embryophyta</taxon>
        <taxon>Tracheophyta</taxon>
        <taxon>Spermatophyta</taxon>
        <taxon>Magnoliopsida</taxon>
        <taxon>eudicotyledons</taxon>
        <taxon>Gunneridae</taxon>
        <taxon>Pentapetalae</taxon>
        <taxon>asterids</taxon>
        <taxon>lamiids</taxon>
        <taxon>Lamiales</taxon>
        <taxon>Phrymaceae</taxon>
        <taxon>Erythranthe</taxon>
    </lineage>
</organism>
<feature type="region of interest" description="SAW" evidence="3">
    <location>
        <begin position="328"/>
        <end position="400"/>
    </location>
</feature>
<feature type="non-terminal residue" evidence="4">
    <location>
        <position position="1"/>
    </location>
</feature>
<evidence type="ECO:0000256" key="3">
    <source>
        <dbReference type="PROSITE-ProRule" id="PRU01191"/>
    </source>
</evidence>
<proteinExistence type="inferred from homology"/>
<dbReference type="PROSITE" id="PS50985">
    <property type="entry name" value="GRAS"/>
    <property type="match status" value="1"/>
</dbReference>
<evidence type="ECO:0000313" key="4">
    <source>
        <dbReference type="EMBL" id="EYU41941.1"/>
    </source>
</evidence>
<keyword evidence="2" id="KW-0804">Transcription</keyword>
<accession>A0A022RPN5</accession>
<dbReference type="STRING" id="4155.A0A022RPN5"/>
<gene>
    <name evidence="4" type="ORF">MIMGU_mgv1a026338mg</name>
</gene>
<dbReference type="eggNOG" id="ENOG502QWF3">
    <property type="taxonomic scope" value="Eukaryota"/>
</dbReference>
<protein>
    <submittedName>
        <fullName evidence="4">Uncharacterized protein</fullName>
    </submittedName>
</protein>
<keyword evidence="1" id="KW-0805">Transcription regulation</keyword>
<dbReference type="PANTHER" id="PTHR31636">
    <property type="entry name" value="OSJNBA0084A10.13 PROTEIN-RELATED"/>
    <property type="match status" value="1"/>
</dbReference>
<comment type="caution">
    <text evidence="3">Lacks conserved residue(s) required for the propagation of feature annotation.</text>
</comment>
<dbReference type="EMBL" id="KI630319">
    <property type="protein sequence ID" value="EYU41941.1"/>
    <property type="molecule type" value="Genomic_DNA"/>
</dbReference>
<dbReference type="GO" id="GO:0005634">
    <property type="term" value="C:nucleus"/>
    <property type="evidence" value="ECO:0000318"/>
    <property type="project" value="GO_Central"/>
</dbReference>
<keyword evidence="5" id="KW-1185">Reference proteome</keyword>
<evidence type="ECO:0000256" key="1">
    <source>
        <dbReference type="ARBA" id="ARBA00023015"/>
    </source>
</evidence>
<dbReference type="GO" id="GO:0003700">
    <property type="term" value="F:DNA-binding transcription factor activity"/>
    <property type="evidence" value="ECO:0000318"/>
    <property type="project" value="GO_Central"/>
</dbReference>
<dbReference type="InterPro" id="IPR005202">
    <property type="entry name" value="TF_GRAS"/>
</dbReference>
<name>A0A022RPN5_ERYGU</name>
<reference evidence="4 5" key="1">
    <citation type="journal article" date="2013" name="Proc. Natl. Acad. Sci. U.S.A.">
        <title>Fine-scale variation in meiotic recombination in Mimulus inferred from population shotgun sequencing.</title>
        <authorList>
            <person name="Hellsten U."/>
            <person name="Wright K.M."/>
            <person name="Jenkins J."/>
            <person name="Shu S."/>
            <person name="Yuan Y."/>
            <person name="Wessler S.R."/>
            <person name="Schmutz J."/>
            <person name="Willis J.H."/>
            <person name="Rokhsar D.S."/>
        </authorList>
    </citation>
    <scope>NUCLEOTIDE SEQUENCE [LARGE SCALE GENOMIC DNA]</scope>
    <source>
        <strain evidence="5">cv. DUN x IM62</strain>
    </source>
</reference>
<dbReference type="Pfam" id="PF03514">
    <property type="entry name" value="GRAS"/>
    <property type="match status" value="1"/>
</dbReference>
<evidence type="ECO:0000256" key="2">
    <source>
        <dbReference type="ARBA" id="ARBA00023163"/>
    </source>
</evidence>
<dbReference type="GO" id="GO:0043565">
    <property type="term" value="F:sequence-specific DNA binding"/>
    <property type="evidence" value="ECO:0000318"/>
    <property type="project" value="GO_Central"/>
</dbReference>